<dbReference type="AlphaFoldDB" id="A0A2P2LGH8"/>
<feature type="signal peptide" evidence="1">
    <location>
        <begin position="1"/>
        <end position="22"/>
    </location>
</feature>
<protein>
    <recommendedName>
        <fullName evidence="3">Secreted protein</fullName>
    </recommendedName>
</protein>
<evidence type="ECO:0000313" key="2">
    <source>
        <dbReference type="EMBL" id="MBX17050.1"/>
    </source>
</evidence>
<evidence type="ECO:0008006" key="3">
    <source>
        <dbReference type="Google" id="ProtNLM"/>
    </source>
</evidence>
<organism evidence="2">
    <name type="scientific">Rhizophora mucronata</name>
    <name type="common">Asiatic mangrove</name>
    <dbReference type="NCBI Taxonomy" id="61149"/>
    <lineage>
        <taxon>Eukaryota</taxon>
        <taxon>Viridiplantae</taxon>
        <taxon>Streptophyta</taxon>
        <taxon>Embryophyta</taxon>
        <taxon>Tracheophyta</taxon>
        <taxon>Spermatophyta</taxon>
        <taxon>Magnoliopsida</taxon>
        <taxon>eudicotyledons</taxon>
        <taxon>Gunneridae</taxon>
        <taxon>Pentapetalae</taxon>
        <taxon>rosids</taxon>
        <taxon>fabids</taxon>
        <taxon>Malpighiales</taxon>
        <taxon>Rhizophoraceae</taxon>
        <taxon>Rhizophora</taxon>
    </lineage>
</organism>
<dbReference type="EMBL" id="GGEC01036566">
    <property type="protein sequence ID" value="MBX17050.1"/>
    <property type="molecule type" value="Transcribed_RNA"/>
</dbReference>
<reference evidence="2" key="1">
    <citation type="submission" date="2018-02" db="EMBL/GenBank/DDBJ databases">
        <title>Rhizophora mucronata_Transcriptome.</title>
        <authorList>
            <person name="Meera S.P."/>
            <person name="Sreeshan A."/>
            <person name="Augustine A."/>
        </authorList>
    </citation>
    <scope>NUCLEOTIDE SEQUENCE</scope>
    <source>
        <tissue evidence="2">Leaf</tissue>
    </source>
</reference>
<sequence length="118" mass="12053">MTCLVNVFCLSISSSSVTPCLSEILNAVSRPFAAAPCAPGGPVRTASCCSSMSLWLIAGSSGWGGGGGGRRFRKTEAKSLCAPDAMNLCAGSTNFESQLLLPPPLARPAFRAEVGGRS</sequence>
<keyword evidence="1" id="KW-0732">Signal</keyword>
<proteinExistence type="predicted"/>
<accession>A0A2P2LGH8</accession>
<feature type="chain" id="PRO_5015149172" description="Secreted protein" evidence="1">
    <location>
        <begin position="23"/>
        <end position="118"/>
    </location>
</feature>
<name>A0A2P2LGH8_RHIMU</name>
<evidence type="ECO:0000256" key="1">
    <source>
        <dbReference type="SAM" id="SignalP"/>
    </source>
</evidence>